<evidence type="ECO:0000313" key="6">
    <source>
        <dbReference type="Proteomes" id="UP000823613"/>
    </source>
</evidence>
<comment type="caution">
    <text evidence="5">The sequence shown here is derived from an EMBL/GenBank/DDBJ whole genome shotgun (WGS) entry which is preliminary data.</text>
</comment>
<dbReference type="PROSITE" id="PS50893">
    <property type="entry name" value="ABC_TRANSPORTER_2"/>
    <property type="match status" value="2"/>
</dbReference>
<dbReference type="Pfam" id="PF00005">
    <property type="entry name" value="ABC_tran"/>
    <property type="match status" value="2"/>
</dbReference>
<dbReference type="EMBL" id="JADIMY010000136">
    <property type="protein sequence ID" value="MBO8428293.1"/>
    <property type="molecule type" value="Genomic_DNA"/>
</dbReference>
<dbReference type="GO" id="GO:0016887">
    <property type="term" value="F:ATP hydrolysis activity"/>
    <property type="evidence" value="ECO:0007669"/>
    <property type="project" value="InterPro"/>
</dbReference>
<feature type="coiled-coil region" evidence="3">
    <location>
        <begin position="568"/>
        <end position="619"/>
    </location>
</feature>
<dbReference type="AlphaFoldDB" id="A0A9D9DK74"/>
<evidence type="ECO:0000259" key="4">
    <source>
        <dbReference type="PROSITE" id="PS50893"/>
    </source>
</evidence>
<keyword evidence="3" id="KW-0175">Coiled coil</keyword>
<dbReference type="NCBIfam" id="NF000355">
    <property type="entry name" value="ribo_prot_ABC_F"/>
    <property type="match status" value="1"/>
</dbReference>
<reference evidence="5" key="2">
    <citation type="journal article" date="2021" name="PeerJ">
        <title>Extensive microbial diversity within the chicken gut microbiome revealed by metagenomics and culture.</title>
        <authorList>
            <person name="Gilroy R."/>
            <person name="Ravi A."/>
            <person name="Getino M."/>
            <person name="Pursley I."/>
            <person name="Horton D.L."/>
            <person name="Alikhan N.F."/>
            <person name="Baker D."/>
            <person name="Gharbi K."/>
            <person name="Hall N."/>
            <person name="Watson M."/>
            <person name="Adriaenssens E.M."/>
            <person name="Foster-Nyarko E."/>
            <person name="Jarju S."/>
            <person name="Secka A."/>
            <person name="Antonio M."/>
            <person name="Oren A."/>
            <person name="Chaudhuri R.R."/>
            <person name="La Ragione R."/>
            <person name="Hildebrand F."/>
            <person name="Pallen M.J."/>
        </authorList>
    </citation>
    <scope>NUCLEOTIDE SEQUENCE</scope>
    <source>
        <strain evidence="5">11159</strain>
    </source>
</reference>
<dbReference type="SMART" id="SM00382">
    <property type="entry name" value="AAA"/>
    <property type="match status" value="2"/>
</dbReference>
<dbReference type="CDD" id="cd03221">
    <property type="entry name" value="ABCF_EF-3"/>
    <property type="match status" value="2"/>
</dbReference>
<dbReference type="SUPFAM" id="SSF52540">
    <property type="entry name" value="P-loop containing nucleoside triphosphate hydrolases"/>
    <property type="match status" value="2"/>
</dbReference>
<keyword evidence="1" id="KW-0547">Nucleotide-binding</keyword>
<dbReference type="InterPro" id="IPR032781">
    <property type="entry name" value="ABC_tran_Xtn"/>
</dbReference>
<dbReference type="PANTHER" id="PTHR42855">
    <property type="entry name" value="ABC TRANSPORTER ATP-BINDING SUBUNIT"/>
    <property type="match status" value="1"/>
</dbReference>
<reference evidence="5" key="1">
    <citation type="submission" date="2020-10" db="EMBL/GenBank/DDBJ databases">
        <authorList>
            <person name="Gilroy R."/>
        </authorList>
    </citation>
    <scope>NUCLEOTIDE SEQUENCE</scope>
    <source>
        <strain evidence="5">11159</strain>
    </source>
</reference>
<dbReference type="GO" id="GO:0005524">
    <property type="term" value="F:ATP binding"/>
    <property type="evidence" value="ECO:0007669"/>
    <property type="project" value="UniProtKB-KW"/>
</dbReference>
<dbReference type="InterPro" id="IPR003439">
    <property type="entry name" value="ABC_transporter-like_ATP-bd"/>
</dbReference>
<evidence type="ECO:0000313" key="5">
    <source>
        <dbReference type="EMBL" id="MBO8428293.1"/>
    </source>
</evidence>
<dbReference type="InterPro" id="IPR003593">
    <property type="entry name" value="AAA+_ATPase"/>
</dbReference>
<dbReference type="Proteomes" id="UP000823613">
    <property type="component" value="Unassembled WGS sequence"/>
</dbReference>
<accession>A0A9D9DK74</accession>
<dbReference type="InterPro" id="IPR027417">
    <property type="entry name" value="P-loop_NTPase"/>
</dbReference>
<evidence type="ECO:0000256" key="1">
    <source>
        <dbReference type="ARBA" id="ARBA00022741"/>
    </source>
</evidence>
<protein>
    <submittedName>
        <fullName evidence="5">ABC-F family ATP-binding cassette domain-containing protein</fullName>
    </submittedName>
</protein>
<feature type="domain" description="ABC transporter" evidence="4">
    <location>
        <begin position="4"/>
        <end position="261"/>
    </location>
</feature>
<organism evidence="5 6">
    <name type="scientific">Candidatus Onthovivens merdipullorum</name>
    <dbReference type="NCBI Taxonomy" id="2840889"/>
    <lineage>
        <taxon>Bacteria</taxon>
        <taxon>Bacillati</taxon>
        <taxon>Bacillota</taxon>
        <taxon>Bacilli</taxon>
        <taxon>Bacillales</taxon>
        <taxon>Candidatus Onthovivens</taxon>
    </lineage>
</organism>
<dbReference type="Pfam" id="PF12848">
    <property type="entry name" value="ABC_tran_Xtn"/>
    <property type="match status" value="1"/>
</dbReference>
<proteinExistence type="predicted"/>
<dbReference type="PANTHER" id="PTHR42855:SF2">
    <property type="entry name" value="DRUG RESISTANCE ABC TRANSPORTER,ATP-BINDING PROTEIN"/>
    <property type="match status" value="1"/>
</dbReference>
<name>A0A9D9DK74_9BACL</name>
<dbReference type="PROSITE" id="PS00211">
    <property type="entry name" value="ABC_TRANSPORTER_1"/>
    <property type="match status" value="1"/>
</dbReference>
<dbReference type="FunFam" id="3.40.50.300:FF:000011">
    <property type="entry name" value="Putative ABC transporter ATP-binding component"/>
    <property type="match status" value="1"/>
</dbReference>
<evidence type="ECO:0000256" key="3">
    <source>
        <dbReference type="SAM" id="Coils"/>
    </source>
</evidence>
<evidence type="ECO:0000256" key="2">
    <source>
        <dbReference type="ARBA" id="ARBA00022840"/>
    </source>
</evidence>
<dbReference type="InterPro" id="IPR051309">
    <property type="entry name" value="ABCF_ATPase"/>
</dbReference>
<sequence>MSLISFSNVSKLYGSEVILDHISFAINEKEKVALIGNNGAGKTTIFKLILKEITPTLLPKEDKPGEISILSNLKIGYLNQNAISDINNLVKDELLLPFKHTLELENKIKNIESNKLINYDDINKYNELLEEYEKNRGYTYQNEIKEMVTKFGFPLEILTRPISSLSGGERMKIAFIKILLFNYDLLLLDEPTNHLDISTIEWLENFLKSYKETIFFISHDIYFIENLATKIIELENHKITTYNTSYNNYLKLKKEHYEYLLKESKKEEKEIARLKRFIEFYMPKPRFVGRAKDRIKKLEKIEKNRVEVPLNNKKDIKFKLEGSNLASKGLLEFKDVIVGYDFPLIKPFSFTLYGKDHLAIIGDNGIGKTTLIKSINKEIPLLSGSIKELRKIKYGYIKQNDYSFGDTSLNALEYLKREYPIKLEKELRNILGKFYFQGDEVFKNIQMMSNGEKMRLILAKLSLSDYDILLLDEPTNHLDLATKNSLIDALKNYEGAIIFISHDRYFINQLATSILYLSKTNSIYLEGNYDDLKETLNKTPAALINEKELIKKLEKPKENKPILSNNKVLEIKKEISDIENKINEIDEALGSNFTSYTEYDSLNEEKENLETRYLELLEILDKAGVK</sequence>
<dbReference type="Gene3D" id="3.40.50.300">
    <property type="entry name" value="P-loop containing nucleotide triphosphate hydrolases"/>
    <property type="match status" value="2"/>
</dbReference>
<feature type="domain" description="ABC transporter" evidence="4">
    <location>
        <begin position="320"/>
        <end position="544"/>
    </location>
</feature>
<gene>
    <name evidence="5" type="ORF">IAC58_07105</name>
</gene>
<keyword evidence="2 5" id="KW-0067">ATP-binding</keyword>
<dbReference type="InterPro" id="IPR017871">
    <property type="entry name" value="ABC_transporter-like_CS"/>
</dbReference>